<dbReference type="SUPFAM" id="SSF51905">
    <property type="entry name" value="FAD/NAD(P)-binding domain"/>
    <property type="match status" value="1"/>
</dbReference>
<reference evidence="4 5" key="1">
    <citation type="submission" date="2019-07" db="EMBL/GenBank/DDBJ databases">
        <title>Quadrisphaera sp. strain DD2A genome sequencing and assembly.</title>
        <authorList>
            <person name="Kim I."/>
        </authorList>
    </citation>
    <scope>NUCLEOTIDE SEQUENCE [LARGE SCALE GENOMIC DNA]</scope>
    <source>
        <strain evidence="4 5">DD2A</strain>
    </source>
</reference>
<dbReference type="GO" id="GO:0016491">
    <property type="term" value="F:oxidoreductase activity"/>
    <property type="evidence" value="ECO:0007669"/>
    <property type="project" value="UniProtKB-KW"/>
</dbReference>
<dbReference type="InterPro" id="IPR002938">
    <property type="entry name" value="FAD-bd"/>
</dbReference>
<evidence type="ECO:0000259" key="3">
    <source>
        <dbReference type="Pfam" id="PF01494"/>
    </source>
</evidence>
<feature type="compositionally biased region" description="Pro residues" evidence="2">
    <location>
        <begin position="429"/>
        <end position="438"/>
    </location>
</feature>
<evidence type="ECO:0000256" key="2">
    <source>
        <dbReference type="SAM" id="MobiDB-lite"/>
    </source>
</evidence>
<dbReference type="InterPro" id="IPR050631">
    <property type="entry name" value="PheA/TfdB_FAD_monoxygenase"/>
</dbReference>
<protein>
    <submittedName>
        <fullName evidence="4">FAD-dependent oxidoreductase</fullName>
    </submittedName>
</protein>
<dbReference type="Gene3D" id="3.50.50.60">
    <property type="entry name" value="FAD/NAD(P)-binding domain"/>
    <property type="match status" value="2"/>
</dbReference>
<keyword evidence="5" id="KW-1185">Reference proteome</keyword>
<gene>
    <name evidence="4" type="ORF">FMM08_20655</name>
</gene>
<dbReference type="RefSeq" id="WP_147928240.1">
    <property type="nucleotide sequence ID" value="NZ_VKAC01000016.1"/>
</dbReference>
<dbReference type="AlphaFoldDB" id="A0A5C8Z4W6"/>
<dbReference type="Pfam" id="PF01494">
    <property type="entry name" value="FAD_binding_3"/>
    <property type="match status" value="1"/>
</dbReference>
<feature type="domain" description="FAD-binding" evidence="3">
    <location>
        <begin position="6"/>
        <end position="361"/>
    </location>
</feature>
<evidence type="ECO:0000313" key="4">
    <source>
        <dbReference type="EMBL" id="TXR52221.1"/>
    </source>
</evidence>
<sequence length="444" mass="47426">MSAAKTTCVVVGGGPAGVVLGLLLARAGVEVTVLEKHADFHRDFRGDTVHPSTLQLLDDLGLYGRFAALPHSEVRRVELVAGSGAVVADFERLGRLLPGLRHPFIAMVPQWDLLTLLADAAREEPSFTLRTGTEVTGLLTGPARETGTGVRVTGVRWRSADGGGVVEGELEADLVVACDGRRSTARRAAELEPRELDVPFDVWWFRLPVDDDEPDARLLPVMAPGRAMIVIPRRTAAERYLQIAYLGPKGGDAALRARGVEAFRRDVAELLPDRAATALSPDAIRSMDDVSVLDVRLSRLPVWHREGLLCLGDAAHAMSPVGGVGINLAVQDAVAAARLLAAPLRERRVRRTDLAAVQRRRTPPTVLTQALQQQAHRRVLAPVLAGAQGGPPRVVTAALQRVPQLAVVPAAVVGIGVRPERAPGWARRPPSPSAPPSPSDAVSR</sequence>
<dbReference type="PRINTS" id="PR00420">
    <property type="entry name" value="RNGMNOXGNASE"/>
</dbReference>
<dbReference type="Proteomes" id="UP000321234">
    <property type="component" value="Unassembled WGS sequence"/>
</dbReference>
<dbReference type="GO" id="GO:0071949">
    <property type="term" value="F:FAD binding"/>
    <property type="evidence" value="ECO:0007669"/>
    <property type="project" value="InterPro"/>
</dbReference>
<dbReference type="EMBL" id="VKAC01000016">
    <property type="protein sequence ID" value="TXR52221.1"/>
    <property type="molecule type" value="Genomic_DNA"/>
</dbReference>
<comment type="caution">
    <text evidence="4">The sequence shown here is derived from an EMBL/GenBank/DDBJ whole genome shotgun (WGS) entry which is preliminary data.</text>
</comment>
<dbReference type="InterPro" id="IPR036188">
    <property type="entry name" value="FAD/NAD-bd_sf"/>
</dbReference>
<name>A0A5C8Z4W6_9ACTN</name>
<accession>A0A5C8Z4W6</accession>
<dbReference type="NCBIfam" id="NF004833">
    <property type="entry name" value="PRK06185.1-1"/>
    <property type="match status" value="1"/>
</dbReference>
<evidence type="ECO:0000313" key="5">
    <source>
        <dbReference type="Proteomes" id="UP000321234"/>
    </source>
</evidence>
<evidence type="ECO:0000256" key="1">
    <source>
        <dbReference type="ARBA" id="ARBA00023002"/>
    </source>
</evidence>
<proteinExistence type="predicted"/>
<feature type="region of interest" description="Disordered" evidence="2">
    <location>
        <begin position="420"/>
        <end position="444"/>
    </location>
</feature>
<dbReference type="PANTHER" id="PTHR43476:SF5">
    <property type="entry name" value="FAD-DEPENDENT MONOOXYGENASE"/>
    <property type="match status" value="1"/>
</dbReference>
<dbReference type="PANTHER" id="PTHR43476">
    <property type="entry name" value="3-(3-HYDROXY-PHENYL)PROPIONATE/3-HYDROXYCINNAMIC ACID HYDROXYLASE"/>
    <property type="match status" value="1"/>
</dbReference>
<keyword evidence="1" id="KW-0560">Oxidoreductase</keyword>
<organism evidence="4 5">
    <name type="scientific">Quadrisphaera setariae</name>
    <dbReference type="NCBI Taxonomy" id="2593304"/>
    <lineage>
        <taxon>Bacteria</taxon>
        <taxon>Bacillati</taxon>
        <taxon>Actinomycetota</taxon>
        <taxon>Actinomycetes</taxon>
        <taxon>Kineosporiales</taxon>
        <taxon>Kineosporiaceae</taxon>
        <taxon>Quadrisphaera</taxon>
    </lineage>
</organism>
<dbReference type="OrthoDB" id="9791689at2"/>